<protein>
    <submittedName>
        <fullName evidence="9">BCCT family transporter</fullName>
    </submittedName>
</protein>
<evidence type="ECO:0000313" key="10">
    <source>
        <dbReference type="Proteomes" id="UP000593915"/>
    </source>
</evidence>
<keyword evidence="4" id="KW-1003">Cell membrane</keyword>
<feature type="transmembrane region" description="Helical" evidence="8">
    <location>
        <begin position="433"/>
        <end position="451"/>
    </location>
</feature>
<evidence type="ECO:0000256" key="5">
    <source>
        <dbReference type="ARBA" id="ARBA00022692"/>
    </source>
</evidence>
<name>A0A7S7AXB2_9SPIR</name>
<dbReference type="Pfam" id="PF02028">
    <property type="entry name" value="BCCT"/>
    <property type="match status" value="1"/>
</dbReference>
<feature type="transmembrane region" description="Helical" evidence="8">
    <location>
        <begin position="394"/>
        <end position="421"/>
    </location>
</feature>
<dbReference type="InterPro" id="IPR018093">
    <property type="entry name" value="BCCT_CS"/>
</dbReference>
<feature type="transmembrane region" description="Helical" evidence="8">
    <location>
        <begin position="312"/>
        <end position="329"/>
    </location>
</feature>
<gene>
    <name evidence="9" type="ORF">IFE08_04265</name>
</gene>
<proteinExistence type="inferred from homology"/>
<keyword evidence="3" id="KW-0813">Transport</keyword>
<comment type="subcellular location">
    <subcellularLocation>
        <location evidence="1">Cell membrane</location>
        <topology evidence="1">Multi-pass membrane protein</topology>
    </subcellularLocation>
</comment>
<evidence type="ECO:0000256" key="4">
    <source>
        <dbReference type="ARBA" id="ARBA00022475"/>
    </source>
</evidence>
<dbReference type="Proteomes" id="UP000593915">
    <property type="component" value="Chromosome"/>
</dbReference>
<feature type="transmembrane region" description="Helical" evidence="8">
    <location>
        <begin position="463"/>
        <end position="486"/>
    </location>
</feature>
<evidence type="ECO:0000313" key="9">
    <source>
        <dbReference type="EMBL" id="QOW61609.1"/>
    </source>
</evidence>
<feature type="transmembrane region" description="Helical" evidence="8">
    <location>
        <begin position="85"/>
        <end position="106"/>
    </location>
</feature>
<reference evidence="9 10" key="1">
    <citation type="submission" date="2020-09" db="EMBL/GenBank/DDBJ databases">
        <title>Characterization of Treponema spp. from bovine digital dermatitis in Korea.</title>
        <authorList>
            <person name="Espiritu H.M."/>
            <person name="Cho Y.I."/>
            <person name="Mamuad L."/>
        </authorList>
    </citation>
    <scope>NUCLEOTIDE SEQUENCE [LARGE SCALE GENOMIC DNA]</scope>
    <source>
        <strain evidence="9 10">KS1</strain>
    </source>
</reference>
<dbReference type="InterPro" id="IPR000060">
    <property type="entry name" value="BCCT_transptr"/>
</dbReference>
<dbReference type="PANTHER" id="PTHR30047">
    <property type="entry name" value="HIGH-AFFINITY CHOLINE TRANSPORT PROTEIN-RELATED"/>
    <property type="match status" value="1"/>
</dbReference>
<dbReference type="EMBL" id="CP061839">
    <property type="protein sequence ID" value="QOW61609.1"/>
    <property type="molecule type" value="Genomic_DNA"/>
</dbReference>
<accession>A0A7S7AXB2</accession>
<feature type="transmembrane region" description="Helical" evidence="8">
    <location>
        <begin position="134"/>
        <end position="155"/>
    </location>
</feature>
<dbReference type="PROSITE" id="PS01303">
    <property type="entry name" value="BCCT"/>
    <property type="match status" value="1"/>
</dbReference>
<feature type="transmembrane region" description="Helical" evidence="8">
    <location>
        <begin position="341"/>
        <end position="363"/>
    </location>
</feature>
<dbReference type="NCBIfam" id="TIGR00842">
    <property type="entry name" value="bcct"/>
    <property type="match status" value="1"/>
</dbReference>
<evidence type="ECO:0000256" key="1">
    <source>
        <dbReference type="ARBA" id="ARBA00004651"/>
    </source>
</evidence>
<evidence type="ECO:0000256" key="2">
    <source>
        <dbReference type="ARBA" id="ARBA00005658"/>
    </source>
</evidence>
<organism evidence="9 10">
    <name type="scientific">Treponema pedis</name>
    <dbReference type="NCBI Taxonomy" id="409322"/>
    <lineage>
        <taxon>Bacteria</taxon>
        <taxon>Pseudomonadati</taxon>
        <taxon>Spirochaetota</taxon>
        <taxon>Spirochaetia</taxon>
        <taxon>Spirochaetales</taxon>
        <taxon>Treponemataceae</taxon>
        <taxon>Treponema</taxon>
    </lineage>
</organism>
<keyword evidence="7 8" id="KW-0472">Membrane</keyword>
<evidence type="ECO:0000256" key="3">
    <source>
        <dbReference type="ARBA" id="ARBA00022448"/>
    </source>
</evidence>
<evidence type="ECO:0000256" key="7">
    <source>
        <dbReference type="ARBA" id="ARBA00023136"/>
    </source>
</evidence>
<feature type="transmembrane region" description="Helical" evidence="8">
    <location>
        <begin position="224"/>
        <end position="245"/>
    </location>
</feature>
<evidence type="ECO:0000256" key="6">
    <source>
        <dbReference type="ARBA" id="ARBA00022989"/>
    </source>
</evidence>
<sequence>MKKVNAVFWCPLLVVILIVASGLLSPANLEKAGNTMFSFITLNFGWGYTLIMTSFIVFIVWIGFFSPYRDIKLGNQNEKPEYSNLSWFAMLFSAGMGIGLVFYGIAEPLAHYMNPLNAQPMTAAAKEFAITKSFLHWCLHPWANYCVLGMALCYMQYKRKSPCLISSVFIPLCGEKKWFPIMAKIVDGLAVFATIGGMATSLGLGTEQISSGLNYVFGLPSTVFVKIILVFGITVIFIWTAVSGVNKGIKLISDINLRLVIVLLIGAFILGPSLGILNTLVEGTGLYFQNLIKESFSSGAFDNMEWYGGWTIFYWAWWISWAPFTAIFIARISKGRTIKEFAAGVLFVPTIVSIIWFSIFAGIDFSTVPEILQTAAKDTTTAFFVVIKELPLGYILNIIAIILLFTFFITSANSATFVLGMISEEGKPEPSNLSKFIWGTAISALSLILLVTTENGLKMIQTISIVSGFPFSLIMVLTMIGIVKALKTDSKNLKE</sequence>
<feature type="transmembrane region" description="Helical" evidence="8">
    <location>
        <begin position="185"/>
        <end position="204"/>
    </location>
</feature>
<dbReference type="RefSeq" id="WP_024469508.1">
    <property type="nucleotide sequence ID" value="NZ_CP061839.1"/>
</dbReference>
<feature type="transmembrane region" description="Helical" evidence="8">
    <location>
        <begin position="257"/>
        <end position="277"/>
    </location>
</feature>
<keyword evidence="6 8" id="KW-1133">Transmembrane helix</keyword>
<feature type="transmembrane region" description="Helical" evidence="8">
    <location>
        <begin position="45"/>
        <end position="64"/>
    </location>
</feature>
<evidence type="ECO:0000256" key="8">
    <source>
        <dbReference type="SAM" id="Phobius"/>
    </source>
</evidence>
<keyword evidence="5 8" id="KW-0812">Transmembrane</keyword>
<dbReference type="AlphaFoldDB" id="A0A7S7AXB2"/>
<comment type="similarity">
    <text evidence="2">Belongs to the BCCT transporter (TC 2.A.15) family.</text>
</comment>
<dbReference type="GO" id="GO:0005886">
    <property type="term" value="C:plasma membrane"/>
    <property type="evidence" value="ECO:0007669"/>
    <property type="project" value="UniProtKB-SubCell"/>
</dbReference>
<dbReference type="PANTHER" id="PTHR30047:SF7">
    <property type="entry name" value="HIGH-AFFINITY CHOLINE TRANSPORT PROTEIN"/>
    <property type="match status" value="1"/>
</dbReference>
<dbReference type="GO" id="GO:0022857">
    <property type="term" value="F:transmembrane transporter activity"/>
    <property type="evidence" value="ECO:0007669"/>
    <property type="project" value="InterPro"/>
</dbReference>